<name>A0ABX3X4H8_9BRAD</name>
<evidence type="ECO:0008006" key="7">
    <source>
        <dbReference type="Google" id="ProtNLM"/>
    </source>
</evidence>
<evidence type="ECO:0000313" key="6">
    <source>
        <dbReference type="Proteomes" id="UP000193884"/>
    </source>
</evidence>
<keyword evidence="6" id="KW-1185">Reference proteome</keyword>
<feature type="domain" description="3-hydroxyacyl-CoA dehydrogenase C-terminal" evidence="3">
    <location>
        <begin position="268"/>
        <end position="326"/>
    </location>
</feature>
<feature type="region of interest" description="Disordered" evidence="2">
    <location>
        <begin position="1"/>
        <end position="28"/>
    </location>
</feature>
<dbReference type="SUPFAM" id="SSF48179">
    <property type="entry name" value="6-phosphogluconate dehydrogenase C-terminal domain-like"/>
    <property type="match status" value="1"/>
</dbReference>
<dbReference type="InterPro" id="IPR036291">
    <property type="entry name" value="NAD(P)-bd_dom_sf"/>
</dbReference>
<evidence type="ECO:0000256" key="2">
    <source>
        <dbReference type="SAM" id="MobiDB-lite"/>
    </source>
</evidence>
<dbReference type="Proteomes" id="UP000193884">
    <property type="component" value="Unassembled WGS sequence"/>
</dbReference>
<evidence type="ECO:0000256" key="1">
    <source>
        <dbReference type="ARBA" id="ARBA00023002"/>
    </source>
</evidence>
<accession>A0ABX3X4H8</accession>
<evidence type="ECO:0000313" key="5">
    <source>
        <dbReference type="EMBL" id="OSJ28762.1"/>
    </source>
</evidence>
<dbReference type="Gene3D" id="1.10.1040.10">
    <property type="entry name" value="N-(1-d-carboxylethyl)-l-norvaline Dehydrogenase, domain 2"/>
    <property type="match status" value="1"/>
</dbReference>
<dbReference type="Pfam" id="PF02737">
    <property type="entry name" value="3HCDH_N"/>
    <property type="match status" value="1"/>
</dbReference>
<dbReference type="InterPro" id="IPR006176">
    <property type="entry name" value="3-OHacyl-CoA_DH_NAD-bd"/>
</dbReference>
<dbReference type="Pfam" id="PF00725">
    <property type="entry name" value="3HCDH"/>
    <property type="match status" value="1"/>
</dbReference>
<evidence type="ECO:0000259" key="4">
    <source>
        <dbReference type="Pfam" id="PF02737"/>
    </source>
</evidence>
<dbReference type="PANTHER" id="PTHR48075">
    <property type="entry name" value="3-HYDROXYACYL-COA DEHYDROGENASE FAMILY PROTEIN"/>
    <property type="match status" value="1"/>
</dbReference>
<comment type="caution">
    <text evidence="5">The sequence shown here is derived from an EMBL/GenBank/DDBJ whole genome shotgun (WGS) entry which is preliminary data.</text>
</comment>
<gene>
    <name evidence="5" type="ORF">BST63_16550</name>
</gene>
<feature type="domain" description="3-hydroxyacyl-CoA dehydrogenase NAD binding" evidence="4">
    <location>
        <begin position="90"/>
        <end position="262"/>
    </location>
</feature>
<dbReference type="SUPFAM" id="SSF51735">
    <property type="entry name" value="NAD(P)-binding Rossmann-fold domains"/>
    <property type="match status" value="1"/>
</dbReference>
<dbReference type="InterPro" id="IPR006108">
    <property type="entry name" value="3HC_DH_C"/>
</dbReference>
<protein>
    <recommendedName>
        <fullName evidence="7">L-carnitine dehydrogenase</fullName>
    </recommendedName>
</protein>
<organism evidence="5 6">
    <name type="scientific">Bradyrhizobium canariense</name>
    <dbReference type="NCBI Taxonomy" id="255045"/>
    <lineage>
        <taxon>Bacteria</taxon>
        <taxon>Pseudomonadati</taxon>
        <taxon>Pseudomonadota</taxon>
        <taxon>Alphaproteobacteria</taxon>
        <taxon>Hyphomicrobiales</taxon>
        <taxon>Nitrobacteraceae</taxon>
        <taxon>Bradyrhizobium</taxon>
    </lineage>
</organism>
<sequence>MGRRTALKVLGPLPKSAPPFGRADSAGRPTRCFEPSNHVKVRWISSSGATQRKLPMREKEQLMTIYQVGKLNRDEAKAMSAFRGPGQIRQVACIGTGIIGGGFVAHFLARGLDVLVWDPAPDAKDRLDELLKTAWPTQERLGARAEDRGSLAWAKTAAEAVTAADFVQESAPERLELKRKLYAEIEPLVPAHAVIATSTSGFTIADLQAEGSRSPRVVIGHPFNPPYLIPLVEVAGAAHTSKAALAAAEAFYQSIGKIVVRMDHEIPGFIANHLQAALEREAMHLVAEGHATPQQIDAAVVHGLAPRWSAIGPCMVRNMGNPAGIGAYFERFYQGSEPSLSHVKPPEFTPEFIRAMEEGCRAMSADRSRTELAAARDRMVIEVLLAQRRAGLSNHGV</sequence>
<proteinExistence type="predicted"/>
<dbReference type="Gene3D" id="3.40.50.720">
    <property type="entry name" value="NAD(P)-binding Rossmann-like Domain"/>
    <property type="match status" value="1"/>
</dbReference>
<dbReference type="PANTHER" id="PTHR48075:SF5">
    <property type="entry name" value="3-HYDROXYBUTYRYL-COA DEHYDROGENASE"/>
    <property type="match status" value="1"/>
</dbReference>
<dbReference type="InterPro" id="IPR013328">
    <property type="entry name" value="6PGD_dom2"/>
</dbReference>
<evidence type="ECO:0000259" key="3">
    <source>
        <dbReference type="Pfam" id="PF00725"/>
    </source>
</evidence>
<dbReference type="EMBL" id="NAFK01000160">
    <property type="protein sequence ID" value="OSJ28762.1"/>
    <property type="molecule type" value="Genomic_DNA"/>
</dbReference>
<dbReference type="InterPro" id="IPR008927">
    <property type="entry name" value="6-PGluconate_DH-like_C_sf"/>
</dbReference>
<keyword evidence="1" id="KW-0560">Oxidoreductase</keyword>
<reference evidence="5 6" key="1">
    <citation type="submission" date="2017-03" db="EMBL/GenBank/DDBJ databases">
        <title>Whole genome sequences of fourteen strains of Bradyrhizobium canariense and one strain of Bradyrhizobium japonicum isolated from Lupinus (Papilionoideae: Genisteae) species in Algeria.</title>
        <authorList>
            <person name="Crovadore J."/>
            <person name="Chekireb D."/>
            <person name="Brachmann A."/>
            <person name="Chablais R."/>
            <person name="Cochard B."/>
            <person name="Lefort F."/>
        </authorList>
    </citation>
    <scope>NUCLEOTIDE SEQUENCE [LARGE SCALE GENOMIC DNA]</scope>
    <source>
        <strain evidence="5 6">UBMAN05</strain>
    </source>
</reference>